<dbReference type="RefSeq" id="XP_067927637.1">
    <property type="nucleotide sequence ID" value="XM_068060404.1"/>
</dbReference>
<protein>
    <submittedName>
        <fullName evidence="5">Kelch repeat-containing protein</fullName>
    </submittedName>
</protein>
<name>A0A2C6KPS4_9APIC</name>
<comment type="caution">
    <text evidence="5">The sequence shown here is derived from an EMBL/GenBank/DDBJ whole genome shotgun (WGS) entry which is preliminary data.</text>
</comment>
<evidence type="ECO:0000313" key="5">
    <source>
        <dbReference type="EMBL" id="PHJ25991.1"/>
    </source>
</evidence>
<dbReference type="SUPFAM" id="SSF50965">
    <property type="entry name" value="Galactose oxidase, central domain"/>
    <property type="match status" value="1"/>
</dbReference>
<dbReference type="Gene3D" id="2.120.10.80">
    <property type="entry name" value="Kelch-type beta propeller"/>
    <property type="match status" value="2"/>
</dbReference>
<dbReference type="VEuPathDB" id="ToxoDB:CSUI_000170"/>
<keyword evidence="1" id="KW-0880">Kelch repeat</keyword>
<gene>
    <name evidence="5" type="ORF">CSUI_000170</name>
</gene>
<reference evidence="5 6" key="1">
    <citation type="journal article" date="2017" name="Int. J. Parasitol.">
        <title>The genome of the protozoan parasite Cystoisospora suis and a reverse vaccinology approach to identify vaccine candidates.</title>
        <authorList>
            <person name="Palmieri N."/>
            <person name="Shrestha A."/>
            <person name="Ruttkowski B."/>
            <person name="Beck T."/>
            <person name="Vogl C."/>
            <person name="Tomley F."/>
            <person name="Blake D.P."/>
            <person name="Joachim A."/>
        </authorList>
    </citation>
    <scope>NUCLEOTIDE SEQUENCE [LARGE SCALE GENOMIC DNA]</scope>
    <source>
        <strain evidence="5 6">Wien I</strain>
    </source>
</reference>
<keyword evidence="3" id="KW-0175">Coiled coil</keyword>
<feature type="region of interest" description="Disordered" evidence="4">
    <location>
        <begin position="1"/>
        <end position="105"/>
    </location>
</feature>
<dbReference type="InterPro" id="IPR006652">
    <property type="entry name" value="Kelch_1"/>
</dbReference>
<feature type="region of interest" description="Disordered" evidence="4">
    <location>
        <begin position="562"/>
        <end position="590"/>
    </location>
</feature>
<feature type="coiled-coil region" evidence="3">
    <location>
        <begin position="527"/>
        <end position="561"/>
    </location>
</feature>
<dbReference type="InterPro" id="IPR011043">
    <property type="entry name" value="Gal_Oxase/kelch_b-propeller"/>
</dbReference>
<accession>A0A2C6KPS4</accession>
<dbReference type="OrthoDB" id="45365at2759"/>
<evidence type="ECO:0000313" key="6">
    <source>
        <dbReference type="Proteomes" id="UP000221165"/>
    </source>
</evidence>
<dbReference type="PANTHER" id="PTHR46093">
    <property type="entry name" value="ACYL-COA-BINDING DOMAIN-CONTAINING PROTEIN 5"/>
    <property type="match status" value="1"/>
</dbReference>
<keyword evidence="6" id="KW-1185">Reference proteome</keyword>
<feature type="compositionally biased region" description="Low complexity" evidence="4">
    <location>
        <begin position="14"/>
        <end position="23"/>
    </location>
</feature>
<proteinExistence type="predicted"/>
<dbReference type="SMART" id="SM00612">
    <property type="entry name" value="Kelch"/>
    <property type="match status" value="1"/>
</dbReference>
<dbReference type="Proteomes" id="UP000221165">
    <property type="component" value="Unassembled WGS sequence"/>
</dbReference>
<dbReference type="EMBL" id="MIGC01000072">
    <property type="protein sequence ID" value="PHJ25991.1"/>
    <property type="molecule type" value="Genomic_DNA"/>
</dbReference>
<evidence type="ECO:0000256" key="2">
    <source>
        <dbReference type="ARBA" id="ARBA00022737"/>
    </source>
</evidence>
<keyword evidence="2" id="KW-0677">Repeat</keyword>
<feature type="compositionally biased region" description="Basic and acidic residues" evidence="4">
    <location>
        <begin position="58"/>
        <end position="73"/>
    </location>
</feature>
<dbReference type="PANTHER" id="PTHR46093:SF18">
    <property type="entry name" value="FIBRONECTIN TYPE-III DOMAIN-CONTAINING PROTEIN"/>
    <property type="match status" value="1"/>
</dbReference>
<evidence type="ECO:0000256" key="1">
    <source>
        <dbReference type="ARBA" id="ARBA00022441"/>
    </source>
</evidence>
<organism evidence="5 6">
    <name type="scientific">Cystoisospora suis</name>
    <dbReference type="NCBI Taxonomy" id="483139"/>
    <lineage>
        <taxon>Eukaryota</taxon>
        <taxon>Sar</taxon>
        <taxon>Alveolata</taxon>
        <taxon>Apicomplexa</taxon>
        <taxon>Conoidasida</taxon>
        <taxon>Coccidia</taxon>
        <taxon>Eucoccidiorida</taxon>
        <taxon>Eimeriorina</taxon>
        <taxon>Sarcocystidae</taxon>
        <taxon>Cystoisospora</taxon>
    </lineage>
</organism>
<dbReference type="AlphaFoldDB" id="A0A2C6KPS4"/>
<sequence>MKGITAPKKDRGSLKSNTSSSGSATGFVEPFDEEDEDRVVSRTGWWDAGDAEAVRSGQGERGKFNKFDADKGDPSASDGEVQPGDFKDGSKSGARGNRLSGVGKDLQRRTSRVLNTINTKMKGDGAGGSHPRVVVPSGDEKEVAAPNTTSTGFFSPPSFQLTQIIHDSKCFLPRTGHACVASAGDILIFGGVDQQKTVMNDFLRYLPGMNVFEPIKAQGDIPCARSSCTIVPWTAVGTNREQLILFGGHDNSLQLSSTYRYDPPTRTWSVVQTLSRPPSRHGHIAVVSGNRVYVHGGYDGESVFDDMWEFDGTDWAKVRYRSPRNAPATASPENYVMPGRTGHSACMWMHSRHKVPCFYFFGGDVTGSGSASNDLWIFTLSACRWNQIVDYAGNPPSPRFKHGTCVFDNHWMLVCGGMNHGWFTDYVICDVHAYDMQANCWFAIDLHSMSSPVNVELSNLTVIPSTRAIYSFGAREEGSSSALATSDVFRLSPLITYVSFSGLRHQVEALDEIVKLGADSGEKALKISQMQVAIQKLTDEVTAIRRENDTLKRRIAEVERLVNAAPSEPKKGKRATPSTEADESDVRNGR</sequence>
<evidence type="ECO:0000256" key="4">
    <source>
        <dbReference type="SAM" id="MobiDB-lite"/>
    </source>
</evidence>
<evidence type="ECO:0000256" key="3">
    <source>
        <dbReference type="SAM" id="Coils"/>
    </source>
</evidence>
<dbReference type="GeneID" id="94423615"/>
<dbReference type="Pfam" id="PF24681">
    <property type="entry name" value="Kelch_KLHDC2_KLHL20_DRC7"/>
    <property type="match status" value="2"/>
</dbReference>
<dbReference type="InterPro" id="IPR015915">
    <property type="entry name" value="Kelch-typ_b-propeller"/>
</dbReference>